<keyword evidence="1" id="KW-0479">Metal-binding</keyword>
<evidence type="ECO:0000313" key="7">
    <source>
        <dbReference type="Proteomes" id="UP000246145"/>
    </source>
</evidence>
<name>A0A2U1CRJ6_9BURK</name>
<sequence length="275" mass="29912">MESGVRLPAGPDGSVLFVQLTDLHLPEEAGALVAGVDTDHSLHKVLRSVADDLPRKPDFILATGDIADTGAASAYRRFRQSISAIEAPAFGLPGNHDLPAVLFDEWRGHVPEWIDTPAWRIVLLDTTLPGEDGGRLGPQRLAGLHRALDGAPDHALVVLHHHPVPVHSQWLDEYMLQDAEALFECIANRDQVRALLCGHVHQEQDGWYRSTSVGPWAPDATIRVLASPSTAFQFMPRTREYQLDAAGPAYRWLLLHPDGGLDTGVEYLAAGSGSS</sequence>
<dbReference type="GO" id="GO:0004112">
    <property type="term" value="F:cyclic-nucleotide phosphodiesterase activity"/>
    <property type="evidence" value="ECO:0007669"/>
    <property type="project" value="InterPro"/>
</dbReference>
<gene>
    <name evidence="6" type="ORF">C7440_0917</name>
</gene>
<proteinExistence type="inferred from homology"/>
<evidence type="ECO:0000256" key="2">
    <source>
        <dbReference type="ARBA" id="ARBA00022801"/>
    </source>
</evidence>
<dbReference type="STRING" id="1231391.GCA_000308195_03438"/>
<keyword evidence="7" id="KW-1185">Reference proteome</keyword>
<protein>
    <submittedName>
        <fullName evidence="6">Icc protein</fullName>
    </submittedName>
</protein>
<reference evidence="6 7" key="1">
    <citation type="submission" date="2018-04" db="EMBL/GenBank/DDBJ databases">
        <title>Genomic Encyclopedia of Type Strains, Phase IV (KMG-IV): sequencing the most valuable type-strain genomes for metagenomic binning, comparative biology and taxonomic classification.</title>
        <authorList>
            <person name="Goeker M."/>
        </authorList>
    </citation>
    <scope>NUCLEOTIDE SEQUENCE [LARGE SCALE GENOMIC DNA]</scope>
    <source>
        <strain evidence="6 7">DSM 10065</strain>
    </source>
</reference>
<dbReference type="InterPro" id="IPR004843">
    <property type="entry name" value="Calcineurin-like_PHP"/>
</dbReference>
<evidence type="ECO:0000256" key="1">
    <source>
        <dbReference type="ARBA" id="ARBA00022723"/>
    </source>
</evidence>
<evidence type="ECO:0000313" key="6">
    <source>
        <dbReference type="EMBL" id="PVY68515.1"/>
    </source>
</evidence>
<dbReference type="Pfam" id="PF00149">
    <property type="entry name" value="Metallophos"/>
    <property type="match status" value="1"/>
</dbReference>
<accession>A0A2U1CRJ6</accession>
<feature type="domain" description="Calcineurin-like phosphoesterase" evidence="5">
    <location>
        <begin position="17"/>
        <end position="202"/>
    </location>
</feature>
<dbReference type="EMBL" id="QEKO01000001">
    <property type="protein sequence ID" value="PVY68515.1"/>
    <property type="molecule type" value="Genomic_DNA"/>
</dbReference>
<organism evidence="6 7">
    <name type="scientific">Pusillimonas noertemannii</name>
    <dbReference type="NCBI Taxonomy" id="305977"/>
    <lineage>
        <taxon>Bacteria</taxon>
        <taxon>Pseudomonadati</taxon>
        <taxon>Pseudomonadota</taxon>
        <taxon>Betaproteobacteria</taxon>
        <taxon>Burkholderiales</taxon>
        <taxon>Alcaligenaceae</taxon>
        <taxon>Pusillimonas</taxon>
    </lineage>
</organism>
<evidence type="ECO:0000259" key="5">
    <source>
        <dbReference type="Pfam" id="PF00149"/>
    </source>
</evidence>
<evidence type="ECO:0000256" key="3">
    <source>
        <dbReference type="ARBA" id="ARBA00023004"/>
    </source>
</evidence>
<keyword evidence="3" id="KW-0408">Iron</keyword>
<dbReference type="InterPro" id="IPR050884">
    <property type="entry name" value="CNP_phosphodiesterase-III"/>
</dbReference>
<dbReference type="CDD" id="cd07402">
    <property type="entry name" value="MPP_GpdQ"/>
    <property type="match status" value="1"/>
</dbReference>
<dbReference type="Gene3D" id="3.60.21.10">
    <property type="match status" value="1"/>
</dbReference>
<dbReference type="Proteomes" id="UP000246145">
    <property type="component" value="Unassembled WGS sequence"/>
</dbReference>
<evidence type="ECO:0000256" key="4">
    <source>
        <dbReference type="ARBA" id="ARBA00025742"/>
    </source>
</evidence>
<dbReference type="PANTHER" id="PTHR42988:SF2">
    <property type="entry name" value="CYCLIC NUCLEOTIDE PHOSPHODIESTERASE CBUA0032-RELATED"/>
    <property type="match status" value="1"/>
</dbReference>
<dbReference type="PANTHER" id="PTHR42988">
    <property type="entry name" value="PHOSPHOHYDROLASE"/>
    <property type="match status" value="1"/>
</dbReference>
<dbReference type="AlphaFoldDB" id="A0A2U1CRJ6"/>
<keyword evidence="2" id="KW-0378">Hydrolase</keyword>
<comment type="caution">
    <text evidence="6">The sequence shown here is derived from an EMBL/GenBank/DDBJ whole genome shotgun (WGS) entry which is preliminary data.</text>
</comment>
<dbReference type="SUPFAM" id="SSF56300">
    <property type="entry name" value="Metallo-dependent phosphatases"/>
    <property type="match status" value="1"/>
</dbReference>
<dbReference type="GO" id="GO:0046872">
    <property type="term" value="F:metal ion binding"/>
    <property type="evidence" value="ECO:0007669"/>
    <property type="project" value="UniProtKB-KW"/>
</dbReference>
<comment type="similarity">
    <text evidence="4">Belongs to the cyclic nucleotide phosphodiesterase class-III family.</text>
</comment>
<dbReference type="InterPro" id="IPR026575">
    <property type="entry name" value="GpdQ/CpdA-like"/>
</dbReference>
<dbReference type="InterPro" id="IPR029052">
    <property type="entry name" value="Metallo-depent_PP-like"/>
</dbReference>